<feature type="compositionally biased region" description="Low complexity" evidence="6">
    <location>
        <begin position="88"/>
        <end position="166"/>
    </location>
</feature>
<protein>
    <recommendedName>
        <fullName evidence="8">Chitin-binding type-2 domain-containing protein</fullName>
    </recommendedName>
</protein>
<dbReference type="InterPro" id="IPR002557">
    <property type="entry name" value="Chitin-bd_dom"/>
</dbReference>
<evidence type="ECO:0000256" key="4">
    <source>
        <dbReference type="ARBA" id="ARBA00023157"/>
    </source>
</evidence>
<keyword evidence="2 7" id="KW-0732">Signal</keyword>
<evidence type="ECO:0000256" key="5">
    <source>
        <dbReference type="ARBA" id="ARBA00023180"/>
    </source>
</evidence>
<evidence type="ECO:0000256" key="3">
    <source>
        <dbReference type="ARBA" id="ARBA00022737"/>
    </source>
</evidence>
<evidence type="ECO:0000256" key="2">
    <source>
        <dbReference type="ARBA" id="ARBA00022729"/>
    </source>
</evidence>
<dbReference type="Pfam" id="PF01607">
    <property type="entry name" value="CBM_14"/>
    <property type="match status" value="1"/>
</dbReference>
<accession>A0A6A4V129</accession>
<proteinExistence type="predicted"/>
<dbReference type="SMART" id="SM00494">
    <property type="entry name" value="ChtBD2"/>
    <property type="match status" value="1"/>
</dbReference>
<keyword evidence="10" id="KW-1185">Reference proteome</keyword>
<dbReference type="OrthoDB" id="6342337at2759"/>
<evidence type="ECO:0000313" key="10">
    <source>
        <dbReference type="Proteomes" id="UP000440578"/>
    </source>
</evidence>
<evidence type="ECO:0000256" key="6">
    <source>
        <dbReference type="SAM" id="MobiDB-lite"/>
    </source>
</evidence>
<dbReference type="GO" id="GO:0008061">
    <property type="term" value="F:chitin binding"/>
    <property type="evidence" value="ECO:0007669"/>
    <property type="project" value="UniProtKB-KW"/>
</dbReference>
<keyword evidence="3" id="KW-0677">Repeat</keyword>
<reference evidence="9 10" key="1">
    <citation type="submission" date="2019-07" db="EMBL/GenBank/DDBJ databases">
        <title>Draft genome assembly of a fouling barnacle, Amphibalanus amphitrite (Darwin, 1854): The first reference genome for Thecostraca.</title>
        <authorList>
            <person name="Kim W."/>
        </authorList>
    </citation>
    <scope>NUCLEOTIDE SEQUENCE [LARGE SCALE GENOMIC DNA]</scope>
    <source>
        <strain evidence="9">SNU_AA5</strain>
        <tissue evidence="9">Soma without cirri and trophi</tissue>
    </source>
</reference>
<evidence type="ECO:0000259" key="8">
    <source>
        <dbReference type="PROSITE" id="PS50940"/>
    </source>
</evidence>
<evidence type="ECO:0000256" key="1">
    <source>
        <dbReference type="ARBA" id="ARBA00022669"/>
    </source>
</evidence>
<feature type="chain" id="PRO_5025532553" description="Chitin-binding type-2 domain-containing protein" evidence="7">
    <location>
        <begin position="23"/>
        <end position="184"/>
    </location>
</feature>
<keyword evidence="1" id="KW-0147">Chitin-binding</keyword>
<feature type="region of interest" description="Disordered" evidence="6">
    <location>
        <begin position="88"/>
        <end position="184"/>
    </location>
</feature>
<keyword evidence="5" id="KW-0325">Glycoprotein</keyword>
<name>A0A6A4V129_AMPAM</name>
<dbReference type="Gene3D" id="2.170.140.10">
    <property type="entry name" value="Chitin binding domain"/>
    <property type="match status" value="1"/>
</dbReference>
<comment type="caution">
    <text evidence="9">The sequence shown here is derived from an EMBL/GenBank/DDBJ whole genome shotgun (WGS) entry which is preliminary data.</text>
</comment>
<dbReference type="AlphaFoldDB" id="A0A6A4V129"/>
<gene>
    <name evidence="9" type="ORF">FJT64_013196</name>
</gene>
<dbReference type="InterPro" id="IPR036508">
    <property type="entry name" value="Chitin-bd_dom_sf"/>
</dbReference>
<keyword evidence="4" id="KW-1015">Disulfide bond</keyword>
<dbReference type="Proteomes" id="UP000440578">
    <property type="component" value="Unassembled WGS sequence"/>
</dbReference>
<dbReference type="PROSITE" id="PS50940">
    <property type="entry name" value="CHIT_BIND_II"/>
    <property type="match status" value="1"/>
</dbReference>
<organism evidence="9 10">
    <name type="scientific">Amphibalanus amphitrite</name>
    <name type="common">Striped barnacle</name>
    <name type="synonym">Balanus amphitrite</name>
    <dbReference type="NCBI Taxonomy" id="1232801"/>
    <lineage>
        <taxon>Eukaryota</taxon>
        <taxon>Metazoa</taxon>
        <taxon>Ecdysozoa</taxon>
        <taxon>Arthropoda</taxon>
        <taxon>Crustacea</taxon>
        <taxon>Multicrustacea</taxon>
        <taxon>Cirripedia</taxon>
        <taxon>Thoracica</taxon>
        <taxon>Thoracicalcarea</taxon>
        <taxon>Balanomorpha</taxon>
        <taxon>Balanoidea</taxon>
        <taxon>Balanidae</taxon>
        <taxon>Amphibalaninae</taxon>
        <taxon>Amphibalanus</taxon>
    </lineage>
</organism>
<sequence length="184" mass="19443">MMRVFASLSVALLAIVPSLLVAAPVSDCPRNSDPDQPVFVASDQSCSQFYMCSNGRPILLTCPDGLYFNEDTDQCDYRFNVNCTEAATTTTTEEPTTEGPVPTTEGPVPTNVTTERPLPTTEGPVPTTEGPVPTNVTTEEPVSTTEAPVPTNVTTEVPVPTTDSTEAPLPTNGTTEASTSTIYP</sequence>
<dbReference type="InterPro" id="IPR051940">
    <property type="entry name" value="Chitin_bind-dev_reg"/>
</dbReference>
<dbReference type="EMBL" id="VIIS01002113">
    <property type="protein sequence ID" value="KAF0288416.1"/>
    <property type="molecule type" value="Genomic_DNA"/>
</dbReference>
<evidence type="ECO:0000313" key="9">
    <source>
        <dbReference type="EMBL" id="KAF0288416.1"/>
    </source>
</evidence>
<dbReference type="SUPFAM" id="SSF57625">
    <property type="entry name" value="Invertebrate chitin-binding proteins"/>
    <property type="match status" value="1"/>
</dbReference>
<evidence type="ECO:0000256" key="7">
    <source>
        <dbReference type="SAM" id="SignalP"/>
    </source>
</evidence>
<dbReference type="PANTHER" id="PTHR23301:SF0">
    <property type="entry name" value="CHITIN-BINDING TYPE-2 DOMAIN-CONTAINING PROTEIN-RELATED"/>
    <property type="match status" value="1"/>
</dbReference>
<dbReference type="GO" id="GO:0005576">
    <property type="term" value="C:extracellular region"/>
    <property type="evidence" value="ECO:0007669"/>
    <property type="project" value="InterPro"/>
</dbReference>
<feature type="compositionally biased region" description="Polar residues" evidence="6">
    <location>
        <begin position="171"/>
        <end position="184"/>
    </location>
</feature>
<feature type="signal peptide" evidence="7">
    <location>
        <begin position="1"/>
        <end position="22"/>
    </location>
</feature>
<feature type="domain" description="Chitin-binding type-2" evidence="8">
    <location>
        <begin position="25"/>
        <end position="85"/>
    </location>
</feature>
<dbReference type="PANTHER" id="PTHR23301">
    <property type="entry name" value="CHITIN BINDING PERITROPHIN-A"/>
    <property type="match status" value="1"/>
</dbReference>